<proteinExistence type="predicted"/>
<reference evidence="5" key="1">
    <citation type="submission" date="2021-06" db="EMBL/GenBank/DDBJ databases">
        <authorList>
            <person name="Kallberg Y."/>
            <person name="Tangrot J."/>
            <person name="Rosling A."/>
        </authorList>
    </citation>
    <scope>NUCLEOTIDE SEQUENCE</scope>
    <source>
        <strain evidence="5">MT106</strain>
    </source>
</reference>
<feature type="compositionally biased region" description="Basic residues" evidence="3">
    <location>
        <begin position="11"/>
        <end position="28"/>
    </location>
</feature>
<dbReference type="InterPro" id="IPR034228">
    <property type="entry name" value="Nop6_RRM"/>
</dbReference>
<dbReference type="Pfam" id="PF00076">
    <property type="entry name" value="RRM_1"/>
    <property type="match status" value="1"/>
</dbReference>
<feature type="region of interest" description="Disordered" evidence="3">
    <location>
        <begin position="1"/>
        <end position="103"/>
    </location>
</feature>
<organism evidence="5 6">
    <name type="scientific">Ambispora gerdemannii</name>
    <dbReference type="NCBI Taxonomy" id="144530"/>
    <lineage>
        <taxon>Eukaryota</taxon>
        <taxon>Fungi</taxon>
        <taxon>Fungi incertae sedis</taxon>
        <taxon>Mucoromycota</taxon>
        <taxon>Glomeromycotina</taxon>
        <taxon>Glomeromycetes</taxon>
        <taxon>Archaeosporales</taxon>
        <taxon>Ambisporaceae</taxon>
        <taxon>Ambispora</taxon>
    </lineage>
</organism>
<feature type="compositionally biased region" description="Basic and acidic residues" evidence="3">
    <location>
        <begin position="201"/>
        <end position="215"/>
    </location>
</feature>
<dbReference type="CDD" id="cd12400">
    <property type="entry name" value="RRM_Nop6"/>
    <property type="match status" value="1"/>
</dbReference>
<dbReference type="GO" id="GO:0042274">
    <property type="term" value="P:ribosomal small subunit biogenesis"/>
    <property type="evidence" value="ECO:0007669"/>
    <property type="project" value="TreeGrafter"/>
</dbReference>
<evidence type="ECO:0000259" key="4">
    <source>
        <dbReference type="PROSITE" id="PS50102"/>
    </source>
</evidence>
<feature type="region of interest" description="Disordered" evidence="3">
    <location>
        <begin position="187"/>
        <end position="316"/>
    </location>
</feature>
<dbReference type="PANTHER" id="PTHR23236">
    <property type="entry name" value="EUKARYOTIC TRANSLATION INITIATION FACTOR 4B/4H"/>
    <property type="match status" value="1"/>
</dbReference>
<keyword evidence="6" id="KW-1185">Reference proteome</keyword>
<feature type="domain" description="RRM" evidence="4">
    <location>
        <begin position="111"/>
        <end position="189"/>
    </location>
</feature>
<feature type="compositionally biased region" description="Basic and acidic residues" evidence="3">
    <location>
        <begin position="55"/>
        <end position="80"/>
    </location>
</feature>
<sequence length="316" mass="36405">MSDPNITPTKKLTKRQKKTNAFRDKKKAKLDNSEQNSLIAHSQNKDEAQASDTPTKSKERNNSNDKNLVKLEKFATKDDTTDYNNGSQFEKEETNQNTKRINKNTEKKSRYIVFVANLPYSATKEEINKHFETNGATPISIRLITDKMTEKPKGFAFVEFEDSITMEYALGFHNTVFKNKQIRVELTSGGGGNKSEFRRKKIEEKNKKLEEERRKLHEKNKKISSETGGSSGTRESKNKLINSDDIDANVEYHGIEDIGRKKRREANHRNIDKQQQKKPKKNFIKSSEQRISKPRNVEGANAINPFRKMRKFGSDS</sequence>
<evidence type="ECO:0000313" key="5">
    <source>
        <dbReference type="EMBL" id="CAG8512722.1"/>
    </source>
</evidence>
<dbReference type="EMBL" id="CAJVPL010000589">
    <property type="protein sequence ID" value="CAG8512722.1"/>
    <property type="molecule type" value="Genomic_DNA"/>
</dbReference>
<evidence type="ECO:0000256" key="2">
    <source>
        <dbReference type="PROSITE-ProRule" id="PRU00176"/>
    </source>
</evidence>
<keyword evidence="1 2" id="KW-0694">RNA-binding</keyword>
<protein>
    <submittedName>
        <fullName evidence="5">7048_t:CDS:1</fullName>
    </submittedName>
</protein>
<evidence type="ECO:0000313" key="6">
    <source>
        <dbReference type="Proteomes" id="UP000789831"/>
    </source>
</evidence>
<dbReference type="OrthoDB" id="439808at2759"/>
<dbReference type="GO" id="GO:0005730">
    <property type="term" value="C:nucleolus"/>
    <property type="evidence" value="ECO:0007669"/>
    <property type="project" value="TreeGrafter"/>
</dbReference>
<accession>A0A9N9F6Q5</accession>
<evidence type="ECO:0000256" key="1">
    <source>
        <dbReference type="ARBA" id="ARBA00022884"/>
    </source>
</evidence>
<dbReference type="PANTHER" id="PTHR23236:SF51">
    <property type="entry name" value="NUCLEOLAR PROTEIN 6"/>
    <property type="match status" value="1"/>
</dbReference>
<dbReference type="InterPro" id="IPR000504">
    <property type="entry name" value="RRM_dom"/>
</dbReference>
<feature type="compositionally biased region" description="Polar residues" evidence="3">
    <location>
        <begin position="1"/>
        <end position="10"/>
    </location>
</feature>
<feature type="compositionally biased region" description="Basic residues" evidence="3">
    <location>
        <begin position="307"/>
        <end position="316"/>
    </location>
</feature>
<dbReference type="SUPFAM" id="SSF54928">
    <property type="entry name" value="RNA-binding domain, RBD"/>
    <property type="match status" value="1"/>
</dbReference>
<dbReference type="GO" id="GO:0019843">
    <property type="term" value="F:rRNA binding"/>
    <property type="evidence" value="ECO:0007669"/>
    <property type="project" value="TreeGrafter"/>
</dbReference>
<evidence type="ECO:0000256" key="3">
    <source>
        <dbReference type="SAM" id="MobiDB-lite"/>
    </source>
</evidence>
<dbReference type="Gene3D" id="3.30.70.330">
    <property type="match status" value="1"/>
</dbReference>
<dbReference type="AlphaFoldDB" id="A0A9N9F6Q5"/>
<dbReference type="PROSITE" id="PS50102">
    <property type="entry name" value="RRM"/>
    <property type="match status" value="1"/>
</dbReference>
<feature type="compositionally biased region" description="Polar residues" evidence="3">
    <location>
        <begin position="33"/>
        <end position="42"/>
    </location>
</feature>
<comment type="caution">
    <text evidence="5">The sequence shown here is derived from an EMBL/GenBank/DDBJ whole genome shotgun (WGS) entry which is preliminary data.</text>
</comment>
<gene>
    <name evidence="5" type="ORF">AGERDE_LOCUS4825</name>
</gene>
<dbReference type="InterPro" id="IPR035979">
    <property type="entry name" value="RBD_domain_sf"/>
</dbReference>
<dbReference type="SMART" id="SM00360">
    <property type="entry name" value="RRM"/>
    <property type="match status" value="1"/>
</dbReference>
<dbReference type="InterPro" id="IPR012677">
    <property type="entry name" value="Nucleotide-bd_a/b_plait_sf"/>
</dbReference>
<name>A0A9N9F6Q5_9GLOM</name>
<dbReference type="Proteomes" id="UP000789831">
    <property type="component" value="Unassembled WGS sequence"/>
</dbReference>